<accession>A0A835DAU2</accession>
<evidence type="ECO:0000256" key="1">
    <source>
        <dbReference type="ARBA" id="ARBA00004477"/>
    </source>
</evidence>
<dbReference type="InterPro" id="IPR010742">
    <property type="entry name" value="RCAF1"/>
</dbReference>
<protein>
    <submittedName>
        <fullName evidence="9">Uncharacterized protein</fullName>
    </submittedName>
</protein>
<gene>
    <name evidence="9" type="ORF">HHK36_018426</name>
</gene>
<comment type="subcellular location">
    <subcellularLocation>
        <location evidence="1">Endoplasmic reticulum membrane</location>
        <topology evidence="1">Multi-pass membrane protein</topology>
    </subcellularLocation>
</comment>
<organism evidence="9 10">
    <name type="scientific">Tetracentron sinense</name>
    <name type="common">Spur-leaf</name>
    <dbReference type="NCBI Taxonomy" id="13715"/>
    <lineage>
        <taxon>Eukaryota</taxon>
        <taxon>Viridiplantae</taxon>
        <taxon>Streptophyta</taxon>
        <taxon>Embryophyta</taxon>
        <taxon>Tracheophyta</taxon>
        <taxon>Spermatophyta</taxon>
        <taxon>Magnoliopsida</taxon>
        <taxon>Trochodendrales</taxon>
        <taxon>Trochodendraceae</taxon>
        <taxon>Tetracentron</taxon>
    </lineage>
</organism>
<feature type="transmembrane region" description="Helical" evidence="8">
    <location>
        <begin position="301"/>
        <end position="318"/>
    </location>
</feature>
<sequence>MKEGKSVKFKLHQQQQQQNGHVSPFKFTKLFDPEASWDKDQLGDVLHWIRQVVALACGLLWGAVPFVGAIWILIMGHDLKHCGEESNRTYGRFSRETELFGPWFRAEAFHLKSWPLPKLFTSYEISGRSKPSRSYGGQRIRRERRYGHDCRACNPLSMKDVLLSTLDKNDSSATNGDKPRVPQEQVTVRRVYHKIKTNLSLERNTHQKESVSRSICKELEGERCPLPHPKMQKSNTQWKSAQYTYPNTYLTKPDKMAQPTQDQADPETKAQPIPDQLSSPTLPSKQPISSKLFFSSSVIKGPRFLVLSSGIIYGYYAIILKIDEEDFGGHGTLLQEGLFASLTLFLLAWILVYSLVHF</sequence>
<keyword evidence="3 8" id="KW-0812">Transmembrane</keyword>
<dbReference type="InterPro" id="IPR029008">
    <property type="entry name" value="EMC6-like"/>
</dbReference>
<evidence type="ECO:0000256" key="3">
    <source>
        <dbReference type="ARBA" id="ARBA00022692"/>
    </source>
</evidence>
<dbReference type="GO" id="GO:0097250">
    <property type="term" value="P:mitochondrial respirasome assembly"/>
    <property type="evidence" value="ECO:0007669"/>
    <property type="project" value="InterPro"/>
</dbReference>
<dbReference type="OrthoDB" id="286395at2759"/>
<dbReference type="EMBL" id="JABCRI010000012">
    <property type="protein sequence ID" value="KAF8396793.1"/>
    <property type="molecule type" value="Genomic_DNA"/>
</dbReference>
<keyword evidence="5 8" id="KW-1133">Transmembrane helix</keyword>
<comment type="caution">
    <text evidence="9">The sequence shown here is derived from an EMBL/GenBank/DDBJ whole genome shotgun (WGS) entry which is preliminary data.</text>
</comment>
<dbReference type="AlphaFoldDB" id="A0A835DAU2"/>
<keyword evidence="10" id="KW-1185">Reference proteome</keyword>
<keyword evidence="4" id="KW-0256">Endoplasmic reticulum</keyword>
<evidence type="ECO:0000256" key="4">
    <source>
        <dbReference type="ARBA" id="ARBA00022824"/>
    </source>
</evidence>
<dbReference type="GO" id="GO:0005789">
    <property type="term" value="C:endoplasmic reticulum membrane"/>
    <property type="evidence" value="ECO:0007669"/>
    <property type="project" value="UniProtKB-SubCell"/>
</dbReference>
<dbReference type="PANTHER" id="PTHR12906">
    <property type="entry name" value="PROTEIN C20ORF24 RAB5-INTERACTING PROTEIN"/>
    <property type="match status" value="1"/>
</dbReference>
<reference evidence="9 10" key="1">
    <citation type="submission" date="2020-04" db="EMBL/GenBank/DDBJ databases">
        <title>Plant Genome Project.</title>
        <authorList>
            <person name="Zhang R.-G."/>
        </authorList>
    </citation>
    <scope>NUCLEOTIDE SEQUENCE [LARGE SCALE GENOMIC DNA]</scope>
    <source>
        <strain evidence="9">YNK0</strain>
        <tissue evidence="9">Leaf</tissue>
    </source>
</reference>
<dbReference type="Proteomes" id="UP000655225">
    <property type="component" value="Unassembled WGS sequence"/>
</dbReference>
<dbReference type="GO" id="GO:0005739">
    <property type="term" value="C:mitochondrion"/>
    <property type="evidence" value="ECO:0007669"/>
    <property type="project" value="GOC"/>
</dbReference>
<evidence type="ECO:0000256" key="2">
    <source>
        <dbReference type="ARBA" id="ARBA00009436"/>
    </source>
</evidence>
<keyword evidence="6 8" id="KW-0472">Membrane</keyword>
<evidence type="ECO:0000313" key="9">
    <source>
        <dbReference type="EMBL" id="KAF8396793.1"/>
    </source>
</evidence>
<evidence type="ECO:0000256" key="6">
    <source>
        <dbReference type="ARBA" id="ARBA00023136"/>
    </source>
</evidence>
<dbReference type="Pfam" id="PF07019">
    <property type="entry name" value="EMC6"/>
    <property type="match status" value="1"/>
</dbReference>
<dbReference type="PANTHER" id="PTHR12906:SF0">
    <property type="entry name" value="GEL COMPLEX SUBUNIT OPTI"/>
    <property type="match status" value="1"/>
</dbReference>
<evidence type="ECO:0000313" key="10">
    <source>
        <dbReference type="Proteomes" id="UP000655225"/>
    </source>
</evidence>
<evidence type="ECO:0000256" key="8">
    <source>
        <dbReference type="SAM" id="Phobius"/>
    </source>
</evidence>
<comment type="similarity">
    <text evidence="2">Belongs to the EMC6 family.</text>
</comment>
<evidence type="ECO:0000256" key="7">
    <source>
        <dbReference type="SAM" id="MobiDB-lite"/>
    </source>
</evidence>
<feature type="transmembrane region" description="Helical" evidence="8">
    <location>
        <begin position="52"/>
        <end position="74"/>
    </location>
</feature>
<proteinExistence type="inferred from homology"/>
<feature type="region of interest" description="Disordered" evidence="7">
    <location>
        <begin position="251"/>
        <end position="284"/>
    </location>
</feature>
<evidence type="ECO:0000256" key="5">
    <source>
        <dbReference type="ARBA" id="ARBA00022989"/>
    </source>
</evidence>
<name>A0A835DAU2_TETSI</name>
<feature type="transmembrane region" description="Helical" evidence="8">
    <location>
        <begin position="338"/>
        <end position="356"/>
    </location>
</feature>